<feature type="region of interest" description="Disordered" evidence="1">
    <location>
        <begin position="324"/>
        <end position="366"/>
    </location>
</feature>
<dbReference type="EMBL" id="DF237535">
    <property type="protein sequence ID" value="GAQ89986.1"/>
    <property type="molecule type" value="Genomic_DNA"/>
</dbReference>
<feature type="region of interest" description="Disordered" evidence="1">
    <location>
        <begin position="438"/>
        <end position="476"/>
    </location>
</feature>
<name>A0A1Y1IMG9_KLENI</name>
<evidence type="ECO:0000256" key="1">
    <source>
        <dbReference type="SAM" id="MobiDB-lite"/>
    </source>
</evidence>
<gene>
    <name evidence="2" type="ORF">KFL_005860050</name>
</gene>
<feature type="compositionally biased region" description="Pro residues" evidence="1">
    <location>
        <begin position="350"/>
        <end position="360"/>
    </location>
</feature>
<reference evidence="2 3" key="1">
    <citation type="journal article" date="2014" name="Nat. Commun.">
        <title>Klebsormidium flaccidum genome reveals primary factors for plant terrestrial adaptation.</title>
        <authorList>
            <person name="Hori K."/>
            <person name="Maruyama F."/>
            <person name="Fujisawa T."/>
            <person name="Togashi T."/>
            <person name="Yamamoto N."/>
            <person name="Seo M."/>
            <person name="Sato S."/>
            <person name="Yamada T."/>
            <person name="Mori H."/>
            <person name="Tajima N."/>
            <person name="Moriyama T."/>
            <person name="Ikeuchi M."/>
            <person name="Watanabe M."/>
            <person name="Wada H."/>
            <person name="Kobayashi K."/>
            <person name="Saito M."/>
            <person name="Masuda T."/>
            <person name="Sasaki-Sekimoto Y."/>
            <person name="Mashiguchi K."/>
            <person name="Awai K."/>
            <person name="Shimojima M."/>
            <person name="Masuda S."/>
            <person name="Iwai M."/>
            <person name="Nobusawa T."/>
            <person name="Narise T."/>
            <person name="Kondo S."/>
            <person name="Saito H."/>
            <person name="Sato R."/>
            <person name="Murakawa M."/>
            <person name="Ihara Y."/>
            <person name="Oshima-Yamada Y."/>
            <person name="Ohtaka K."/>
            <person name="Satoh M."/>
            <person name="Sonobe K."/>
            <person name="Ishii M."/>
            <person name="Ohtani R."/>
            <person name="Kanamori-Sato M."/>
            <person name="Honoki R."/>
            <person name="Miyazaki D."/>
            <person name="Mochizuki H."/>
            <person name="Umetsu J."/>
            <person name="Higashi K."/>
            <person name="Shibata D."/>
            <person name="Kamiya Y."/>
            <person name="Sato N."/>
            <person name="Nakamura Y."/>
            <person name="Tabata S."/>
            <person name="Ida S."/>
            <person name="Kurokawa K."/>
            <person name="Ohta H."/>
        </authorList>
    </citation>
    <scope>NUCLEOTIDE SEQUENCE [LARGE SCALE GENOMIC DNA]</scope>
    <source>
        <strain evidence="2 3">NIES-2285</strain>
    </source>
</reference>
<dbReference type="InterPro" id="IPR043913">
    <property type="entry name" value="DUF5764"/>
</dbReference>
<evidence type="ECO:0000313" key="2">
    <source>
        <dbReference type="EMBL" id="GAQ89986.1"/>
    </source>
</evidence>
<dbReference type="Pfam" id="PF19068">
    <property type="entry name" value="DUF5764"/>
    <property type="match status" value="1"/>
</dbReference>
<organism evidence="2 3">
    <name type="scientific">Klebsormidium nitens</name>
    <name type="common">Green alga</name>
    <name type="synonym">Ulothrix nitens</name>
    <dbReference type="NCBI Taxonomy" id="105231"/>
    <lineage>
        <taxon>Eukaryota</taxon>
        <taxon>Viridiplantae</taxon>
        <taxon>Streptophyta</taxon>
        <taxon>Klebsormidiophyceae</taxon>
        <taxon>Klebsormidiales</taxon>
        <taxon>Klebsormidiaceae</taxon>
        <taxon>Klebsormidium</taxon>
    </lineage>
</organism>
<feature type="compositionally biased region" description="Basic and acidic residues" evidence="1">
    <location>
        <begin position="335"/>
        <end position="348"/>
    </location>
</feature>
<proteinExistence type="predicted"/>
<keyword evidence="3" id="KW-1185">Reference proteome</keyword>
<dbReference type="AlphaFoldDB" id="A0A1Y1IMG9"/>
<accession>A0A1Y1IMG9</accession>
<evidence type="ECO:0000313" key="3">
    <source>
        <dbReference type="Proteomes" id="UP000054558"/>
    </source>
</evidence>
<feature type="compositionally biased region" description="Acidic residues" evidence="1">
    <location>
        <begin position="448"/>
        <end position="476"/>
    </location>
</feature>
<sequence>MSWYDRVMVQNITPGNPRNLKNAPEILAEYWSRTMSRPDRCSVFLPECQYDMDRQNAMLEVPSVLPKAPNAVQRPADLASAASQFPPKMAASVAQAPAGGLREKGGITFLRGNMDDQGKTVHKIDPREMDLNLLALARTEYVNILGNVLTDPIREGLVAQYDTSKAESPKPAEVVRTYQKVLKEVTLWNNHIVQAETERILGDSKTMLQNLLAAIYISNLKIMASIRISKGVSYVSLTIPSCESFIHRIYIECARILYQNPYIMHLREHEPVELFKRSGRLGEIVSMATERATRAMLPVRELLEEYLNPDIFNGAVIGLDAPPVGPRPRPQVFRPEYEAPRSLPREEVFEPPPPPSPPSERPMQPSIGIVTPLQTVEGQPVEERPALPFLKSNMQKKLDDLPPMLREKLGLDEKEELKTIATTAGRGQPQPQMMVEAYEGRLPKNSFEEESEGSDSEEDDQSGGEESDDDDESGDD</sequence>
<dbReference type="Proteomes" id="UP000054558">
    <property type="component" value="Unassembled WGS sequence"/>
</dbReference>
<protein>
    <submittedName>
        <fullName evidence="2">Uncharacterized protein</fullName>
    </submittedName>
</protein>